<name>A0A9P5X2G7_9AGAR</name>
<comment type="caution">
    <text evidence="2">The sequence shown here is derived from an EMBL/GenBank/DDBJ whole genome shotgun (WGS) entry which is preliminary data.</text>
</comment>
<dbReference type="Proteomes" id="UP000807342">
    <property type="component" value="Unassembled WGS sequence"/>
</dbReference>
<keyword evidence="3" id="KW-1185">Reference proteome</keyword>
<reference evidence="2" key="1">
    <citation type="submission" date="2020-11" db="EMBL/GenBank/DDBJ databases">
        <authorList>
            <consortium name="DOE Joint Genome Institute"/>
            <person name="Ahrendt S."/>
            <person name="Riley R."/>
            <person name="Andreopoulos W."/>
            <person name="Labutti K."/>
            <person name="Pangilinan J."/>
            <person name="Ruiz-Duenas F.J."/>
            <person name="Barrasa J.M."/>
            <person name="Sanchez-Garcia M."/>
            <person name="Camarero S."/>
            <person name="Miyauchi S."/>
            <person name="Serrano A."/>
            <person name="Linde D."/>
            <person name="Babiker R."/>
            <person name="Drula E."/>
            <person name="Ayuso-Fernandez I."/>
            <person name="Pacheco R."/>
            <person name="Padilla G."/>
            <person name="Ferreira P."/>
            <person name="Barriuso J."/>
            <person name="Kellner H."/>
            <person name="Castanera R."/>
            <person name="Alfaro M."/>
            <person name="Ramirez L."/>
            <person name="Pisabarro A.G."/>
            <person name="Kuo A."/>
            <person name="Tritt A."/>
            <person name="Lipzen A."/>
            <person name="He G."/>
            <person name="Yan M."/>
            <person name="Ng V."/>
            <person name="Cullen D."/>
            <person name="Martin F."/>
            <person name="Rosso M.-N."/>
            <person name="Henrissat B."/>
            <person name="Hibbett D."/>
            <person name="Martinez A.T."/>
            <person name="Grigoriev I.V."/>
        </authorList>
    </citation>
    <scope>NUCLEOTIDE SEQUENCE</scope>
    <source>
        <strain evidence="2">MF-IS2</strain>
    </source>
</reference>
<sequence length="170" mass="18585">MAGDVTLVEDMVNVRNLIAGEREGFDRTDTLLTAVAGVAGLCAPGPGRSPVCKAFRKNSILFHYLRSPKHQPSSGHGIHPHVERHIGIPSSPPSHPCSHHPHVRSRPRPNPLPSSAKLSKHRGISFPLAISSTVQGDFYASTNVPHRISLDTSKHEWYPPSRVQARSPRL</sequence>
<evidence type="ECO:0000313" key="2">
    <source>
        <dbReference type="EMBL" id="KAF9443102.1"/>
    </source>
</evidence>
<dbReference type="EMBL" id="MU151519">
    <property type="protein sequence ID" value="KAF9443102.1"/>
    <property type="molecule type" value="Genomic_DNA"/>
</dbReference>
<evidence type="ECO:0000313" key="3">
    <source>
        <dbReference type="Proteomes" id="UP000807342"/>
    </source>
</evidence>
<feature type="region of interest" description="Disordered" evidence="1">
    <location>
        <begin position="85"/>
        <end position="118"/>
    </location>
</feature>
<feature type="compositionally biased region" description="Basic residues" evidence="1">
    <location>
        <begin position="97"/>
        <end position="107"/>
    </location>
</feature>
<accession>A0A9P5X2G7</accession>
<organism evidence="2 3">
    <name type="scientific">Macrolepiota fuliginosa MF-IS2</name>
    <dbReference type="NCBI Taxonomy" id="1400762"/>
    <lineage>
        <taxon>Eukaryota</taxon>
        <taxon>Fungi</taxon>
        <taxon>Dikarya</taxon>
        <taxon>Basidiomycota</taxon>
        <taxon>Agaricomycotina</taxon>
        <taxon>Agaricomycetes</taxon>
        <taxon>Agaricomycetidae</taxon>
        <taxon>Agaricales</taxon>
        <taxon>Agaricineae</taxon>
        <taxon>Agaricaceae</taxon>
        <taxon>Macrolepiota</taxon>
    </lineage>
</organism>
<gene>
    <name evidence="2" type="ORF">P691DRAFT_764599</name>
</gene>
<proteinExistence type="predicted"/>
<protein>
    <submittedName>
        <fullName evidence="2">Uncharacterized protein</fullName>
    </submittedName>
</protein>
<dbReference type="AlphaFoldDB" id="A0A9P5X2G7"/>
<evidence type="ECO:0000256" key="1">
    <source>
        <dbReference type="SAM" id="MobiDB-lite"/>
    </source>
</evidence>